<organism evidence="2 3">
    <name type="scientific">Botrytis deweyae</name>
    <dbReference type="NCBI Taxonomy" id="2478750"/>
    <lineage>
        <taxon>Eukaryota</taxon>
        <taxon>Fungi</taxon>
        <taxon>Dikarya</taxon>
        <taxon>Ascomycota</taxon>
        <taxon>Pezizomycotina</taxon>
        <taxon>Leotiomycetes</taxon>
        <taxon>Helotiales</taxon>
        <taxon>Sclerotiniaceae</taxon>
        <taxon>Botrytis</taxon>
    </lineage>
</organism>
<reference evidence="2 3" key="1">
    <citation type="journal article" date="2020" name="Genome Biol. Evol.">
        <title>Comparative genomics of Sclerotiniaceae.</title>
        <authorList>
            <person name="Valero Jimenez C.A."/>
            <person name="Steentjes M."/>
            <person name="Scholten O.E."/>
            <person name="Van Kan J.A.L."/>
        </authorList>
    </citation>
    <scope>NUCLEOTIDE SEQUENCE [LARGE SCALE GENOMIC DNA]</scope>
    <source>
        <strain evidence="2 3">B1</strain>
    </source>
</reference>
<feature type="region of interest" description="Disordered" evidence="1">
    <location>
        <begin position="1"/>
        <end position="31"/>
    </location>
</feature>
<evidence type="ECO:0000313" key="2">
    <source>
        <dbReference type="EMBL" id="KAF7910402.1"/>
    </source>
</evidence>
<proteinExistence type="predicted"/>
<dbReference type="Proteomes" id="UP000783213">
    <property type="component" value="Unassembled WGS sequence"/>
</dbReference>
<name>A0ABQ7I3Z9_9HELO</name>
<feature type="region of interest" description="Disordered" evidence="1">
    <location>
        <begin position="125"/>
        <end position="155"/>
    </location>
</feature>
<feature type="compositionally biased region" description="Basic and acidic residues" evidence="1">
    <location>
        <begin position="137"/>
        <end position="147"/>
    </location>
</feature>
<accession>A0ABQ7I3Z9</accession>
<keyword evidence="3" id="KW-1185">Reference proteome</keyword>
<dbReference type="GeneID" id="62238860"/>
<dbReference type="EMBL" id="RCSX01000058">
    <property type="protein sequence ID" value="KAF7910402.1"/>
    <property type="molecule type" value="Genomic_DNA"/>
</dbReference>
<dbReference type="RefSeq" id="XP_038803926.1">
    <property type="nucleotide sequence ID" value="XM_038959713.1"/>
</dbReference>
<evidence type="ECO:0000256" key="1">
    <source>
        <dbReference type="SAM" id="MobiDB-lite"/>
    </source>
</evidence>
<gene>
    <name evidence="2" type="ORF">EAE98_012089</name>
</gene>
<comment type="caution">
    <text evidence="2">The sequence shown here is derived from an EMBL/GenBank/DDBJ whole genome shotgun (WGS) entry which is preliminary data.</text>
</comment>
<evidence type="ECO:0000313" key="3">
    <source>
        <dbReference type="Proteomes" id="UP000783213"/>
    </source>
</evidence>
<sequence length="155" mass="17538">MAGSPPKPKSQHSHSSPPGGEPLSKSYTSSRVVPNVKKEFGDSGQQMVNRIDNIIKPRNKGLFLTPYDSHSLTFTKSLVHKITLKQAQEFSTNASKDSPGFALSVHQDGDNDLFFEIKILDSREQQQRKIRSASRNPELKHAEPPRERRAKYRRE</sequence>
<protein>
    <submittedName>
        <fullName evidence="2">Uncharacterized protein</fullName>
    </submittedName>
</protein>